<evidence type="ECO:0000313" key="3">
    <source>
        <dbReference type="Proteomes" id="UP000656042"/>
    </source>
</evidence>
<evidence type="ECO:0000313" key="2">
    <source>
        <dbReference type="EMBL" id="GGK78415.1"/>
    </source>
</evidence>
<reference evidence="2" key="1">
    <citation type="journal article" date="2014" name="Int. J. Syst. Evol. Microbiol.">
        <title>Complete genome sequence of Corynebacterium casei LMG S-19264T (=DSM 44701T), isolated from a smear-ripened cheese.</title>
        <authorList>
            <consortium name="US DOE Joint Genome Institute (JGI-PGF)"/>
            <person name="Walter F."/>
            <person name="Albersmeier A."/>
            <person name="Kalinowski J."/>
            <person name="Ruckert C."/>
        </authorList>
    </citation>
    <scope>NUCLEOTIDE SEQUENCE</scope>
    <source>
        <strain evidence="2">CGMCC 4.7299</strain>
    </source>
</reference>
<dbReference type="AlphaFoldDB" id="A0A8J3FMC6"/>
<gene>
    <name evidence="2" type="ORF">GCM10012284_10400</name>
</gene>
<dbReference type="Proteomes" id="UP000656042">
    <property type="component" value="Unassembled WGS sequence"/>
</dbReference>
<proteinExistence type="predicted"/>
<dbReference type="InterPro" id="IPR029455">
    <property type="entry name" value="GHL15"/>
</dbReference>
<feature type="region of interest" description="Disordered" evidence="1">
    <location>
        <begin position="26"/>
        <end position="46"/>
    </location>
</feature>
<evidence type="ECO:0000256" key="1">
    <source>
        <dbReference type="SAM" id="MobiDB-lite"/>
    </source>
</evidence>
<sequence length="421" mass="45338">MKFSPWRTGPVMLATVVLGATTGGLGAARAEPSATPSEPSRPATAGRPQTFWLHLNSTATTDAILATEARRRSFIVLNAWEENLIPKLKAANPAIQVYVYKDLSSTRSYACHDGTDDADLPTGVGYCDADAHHRDWFLTAPDGTRYQYDGYPGHWQMDVGNVAYQDAWAANVIRSATAAGFDGVEMDNALFTCDGYHEGSCPARYPNDAAMQGAYRSMLANVRDDFVAAGLKAVANLANARLHAGVWDSYVEYLDGGFDEWWLTFSDTDMLPEYDEGWSRVVSEIETDEANGKITWVQPHFSAGAVQPFRYAFASYLMAAGSRAAFTQISQTDGYGDPTPWHAEYDWDLGAATGARSSAGTNLWRRSFTCGLAVVNANPTGSGARSVALGGSFVDQDGRTVTSVSLPGTSGAVLRKPGCTP</sequence>
<name>A0A8J3FMC6_9ACTN</name>
<dbReference type="SUPFAM" id="SSF51445">
    <property type="entry name" value="(Trans)glycosidases"/>
    <property type="match status" value="1"/>
</dbReference>
<keyword evidence="3" id="KW-1185">Reference proteome</keyword>
<reference evidence="2" key="2">
    <citation type="submission" date="2020-09" db="EMBL/GenBank/DDBJ databases">
        <authorList>
            <person name="Sun Q."/>
            <person name="Zhou Y."/>
        </authorList>
    </citation>
    <scope>NUCLEOTIDE SEQUENCE</scope>
    <source>
        <strain evidence="2">CGMCC 4.7299</strain>
    </source>
</reference>
<organism evidence="2 3">
    <name type="scientific">Mangrovihabitans endophyticus</name>
    <dbReference type="NCBI Taxonomy" id="1751298"/>
    <lineage>
        <taxon>Bacteria</taxon>
        <taxon>Bacillati</taxon>
        <taxon>Actinomycetota</taxon>
        <taxon>Actinomycetes</taxon>
        <taxon>Micromonosporales</taxon>
        <taxon>Micromonosporaceae</taxon>
        <taxon>Mangrovihabitans</taxon>
    </lineage>
</organism>
<comment type="caution">
    <text evidence="2">The sequence shown here is derived from an EMBL/GenBank/DDBJ whole genome shotgun (WGS) entry which is preliminary data.</text>
</comment>
<accession>A0A8J3FMC6</accession>
<protein>
    <submittedName>
        <fullName evidence="2">Uncharacterized protein</fullName>
    </submittedName>
</protein>
<dbReference type="InterPro" id="IPR017853">
    <property type="entry name" value="GH"/>
</dbReference>
<dbReference type="Pfam" id="PF14885">
    <property type="entry name" value="GHL15"/>
    <property type="match status" value="1"/>
</dbReference>
<dbReference type="EMBL" id="BMMX01000002">
    <property type="protein sequence ID" value="GGK78415.1"/>
    <property type="molecule type" value="Genomic_DNA"/>
</dbReference>